<name>A0A9N9S494_9DIPT</name>
<dbReference type="EMBL" id="OU895879">
    <property type="protein sequence ID" value="CAG9809647.1"/>
    <property type="molecule type" value="Genomic_DNA"/>
</dbReference>
<feature type="domain" description="CRAL-TRIO" evidence="1">
    <location>
        <begin position="95"/>
        <end position="261"/>
    </location>
</feature>
<dbReference type="InterPro" id="IPR036273">
    <property type="entry name" value="CRAL/TRIO_N_dom_sf"/>
</dbReference>
<dbReference type="PROSITE" id="PS50191">
    <property type="entry name" value="CRAL_TRIO"/>
    <property type="match status" value="1"/>
</dbReference>
<dbReference type="PRINTS" id="PR00180">
    <property type="entry name" value="CRETINALDHBP"/>
</dbReference>
<reference evidence="2" key="2">
    <citation type="submission" date="2022-10" db="EMBL/GenBank/DDBJ databases">
        <authorList>
            <consortium name="ENA_rothamsted_submissions"/>
            <consortium name="culmorum"/>
            <person name="King R."/>
        </authorList>
    </citation>
    <scope>NUCLEOTIDE SEQUENCE</scope>
</reference>
<dbReference type="SUPFAM" id="SSF46938">
    <property type="entry name" value="CRAL/TRIO N-terminal domain"/>
    <property type="match status" value="1"/>
</dbReference>
<proteinExistence type="predicted"/>
<gene>
    <name evidence="2" type="ORF">CHIRRI_LOCUS12467</name>
</gene>
<dbReference type="Pfam" id="PF00650">
    <property type="entry name" value="CRAL_TRIO"/>
    <property type="match status" value="1"/>
</dbReference>
<reference evidence="2" key="1">
    <citation type="submission" date="2022-01" db="EMBL/GenBank/DDBJ databases">
        <authorList>
            <person name="King R."/>
        </authorList>
    </citation>
    <scope>NUCLEOTIDE SEQUENCE</scope>
</reference>
<dbReference type="GO" id="GO:1902936">
    <property type="term" value="F:phosphatidylinositol bisphosphate binding"/>
    <property type="evidence" value="ECO:0007669"/>
    <property type="project" value="TreeGrafter"/>
</dbReference>
<dbReference type="SMART" id="SM00516">
    <property type="entry name" value="SEC14"/>
    <property type="match status" value="1"/>
</dbReference>
<dbReference type="Gene3D" id="1.10.8.20">
    <property type="entry name" value="N-terminal domain of phosphatidylinositol transfer protein sec14p"/>
    <property type="match status" value="1"/>
</dbReference>
<keyword evidence="3" id="KW-1185">Reference proteome</keyword>
<dbReference type="SUPFAM" id="SSF52087">
    <property type="entry name" value="CRAL/TRIO domain"/>
    <property type="match status" value="1"/>
</dbReference>
<organism evidence="2 3">
    <name type="scientific">Chironomus riparius</name>
    <dbReference type="NCBI Taxonomy" id="315576"/>
    <lineage>
        <taxon>Eukaryota</taxon>
        <taxon>Metazoa</taxon>
        <taxon>Ecdysozoa</taxon>
        <taxon>Arthropoda</taxon>
        <taxon>Hexapoda</taxon>
        <taxon>Insecta</taxon>
        <taxon>Pterygota</taxon>
        <taxon>Neoptera</taxon>
        <taxon>Endopterygota</taxon>
        <taxon>Diptera</taxon>
        <taxon>Nematocera</taxon>
        <taxon>Chironomoidea</taxon>
        <taxon>Chironomidae</taxon>
        <taxon>Chironominae</taxon>
        <taxon>Chironomus</taxon>
    </lineage>
</organism>
<dbReference type="PANTHER" id="PTHR10174:SF212">
    <property type="entry name" value="MIP26555P1"/>
    <property type="match status" value="1"/>
</dbReference>
<dbReference type="AlphaFoldDB" id="A0A9N9S494"/>
<dbReference type="PANTHER" id="PTHR10174">
    <property type="entry name" value="ALPHA-TOCOPHEROL TRANSFER PROTEIN-RELATED"/>
    <property type="match status" value="1"/>
</dbReference>
<dbReference type="GO" id="GO:0016020">
    <property type="term" value="C:membrane"/>
    <property type="evidence" value="ECO:0007669"/>
    <property type="project" value="TreeGrafter"/>
</dbReference>
<evidence type="ECO:0000313" key="3">
    <source>
        <dbReference type="Proteomes" id="UP001153620"/>
    </source>
</evidence>
<dbReference type="Proteomes" id="UP001153620">
    <property type="component" value="Chromosome 3"/>
</dbReference>
<dbReference type="Gene3D" id="3.40.525.10">
    <property type="entry name" value="CRAL-TRIO lipid binding domain"/>
    <property type="match status" value="1"/>
</dbReference>
<dbReference type="Gene3D" id="1.20.5.1200">
    <property type="entry name" value="Alpha-tocopherol transfer"/>
    <property type="match status" value="1"/>
</dbReference>
<dbReference type="InterPro" id="IPR001251">
    <property type="entry name" value="CRAL-TRIO_dom"/>
</dbReference>
<sequence>MTTNPFDIDKGPESPELLAIAEKELRETPEIKAKGLAELRDLLKQNPDLTYSEEDEFLIIILRACHWYPESAIKMLRQIAEFRRDNWKILKDLMPEQEKIPFQEGGVVNVVTTKDHKNRRLLIVHNGKDWDPAVCSADSLFRIFYLIHIMAQLEKSTQICGCVCIYDFEGLGMKQIRAMSPGNVQRLLTFIQVAMPLRMKEIHFVKQPFIFKMVWSLMKPFVKEKLNKRMFFHGNNMKALHEFIPPENLPKNYGGTLPEINYSGKDWYPVCEDNHDFFVKYNTFGFKDKA</sequence>
<dbReference type="CDD" id="cd00170">
    <property type="entry name" value="SEC14"/>
    <property type="match status" value="1"/>
</dbReference>
<evidence type="ECO:0000313" key="2">
    <source>
        <dbReference type="EMBL" id="CAG9809647.1"/>
    </source>
</evidence>
<protein>
    <recommendedName>
        <fullName evidence="1">CRAL-TRIO domain-containing protein</fullName>
    </recommendedName>
</protein>
<dbReference type="OrthoDB" id="75724at2759"/>
<dbReference type="InterPro" id="IPR036865">
    <property type="entry name" value="CRAL-TRIO_dom_sf"/>
</dbReference>
<accession>A0A9N9S494</accession>
<evidence type="ECO:0000259" key="1">
    <source>
        <dbReference type="PROSITE" id="PS50191"/>
    </source>
</evidence>